<dbReference type="AlphaFoldDB" id="A0A395JKV0"/>
<dbReference type="RefSeq" id="WP_147250989.1">
    <property type="nucleotide sequence ID" value="NZ_QNRT01000002.1"/>
</dbReference>
<keyword evidence="1" id="KW-0547">Nucleotide-binding</keyword>
<dbReference type="GO" id="GO:0046872">
    <property type="term" value="F:metal ion binding"/>
    <property type="evidence" value="ECO:0007669"/>
    <property type="project" value="InterPro"/>
</dbReference>
<evidence type="ECO:0000313" key="4">
    <source>
        <dbReference type="Proteomes" id="UP000253083"/>
    </source>
</evidence>
<dbReference type="InParanoid" id="A0A395JKV0"/>
<keyword evidence="4" id="KW-1185">Reference proteome</keyword>
<name>A0A395JKV0_9GAMM</name>
<dbReference type="GO" id="GO:0005524">
    <property type="term" value="F:ATP binding"/>
    <property type="evidence" value="ECO:0007669"/>
    <property type="project" value="UniProtKB-UniRule"/>
</dbReference>
<dbReference type="PROSITE" id="PS50975">
    <property type="entry name" value="ATP_GRASP"/>
    <property type="match status" value="1"/>
</dbReference>
<protein>
    <recommendedName>
        <fullName evidence="2">ATP-grasp domain-containing protein</fullName>
    </recommendedName>
</protein>
<dbReference type="InterPro" id="IPR011761">
    <property type="entry name" value="ATP-grasp"/>
</dbReference>
<evidence type="ECO:0000256" key="1">
    <source>
        <dbReference type="PROSITE-ProRule" id="PRU00409"/>
    </source>
</evidence>
<reference evidence="3 4" key="1">
    <citation type="submission" date="2018-06" db="EMBL/GenBank/DDBJ databases">
        <title>Genomic Encyclopedia of Type Strains, Phase IV (KMG-IV): sequencing the most valuable type-strain genomes for metagenomic binning, comparative biology and taxonomic classification.</title>
        <authorList>
            <person name="Goeker M."/>
        </authorList>
    </citation>
    <scope>NUCLEOTIDE SEQUENCE [LARGE SCALE GENOMIC DNA]</scope>
    <source>
        <strain evidence="3 4">DSM 24032</strain>
    </source>
</reference>
<dbReference type="SUPFAM" id="SSF56059">
    <property type="entry name" value="Glutathione synthetase ATP-binding domain-like"/>
    <property type="match status" value="1"/>
</dbReference>
<sequence length="324" mass="36400">MPIFYTPVVGYILYLVVRFRGLSFLSVNPGLPMSGLIGERKAQTLAQLDPASELARFDVIPAELSVSQRVQTAERIMQDLALTWPVVLKPDFGQRGQDVAVIRSAASLATYLANSTVDILLQEHVSGLEFGIFYMRYPGSDTSQVFSITEKTFPVLIGDGELSLEQLLMNNPRTHYMAEFLLDLHADKLSWVLPKGETFQVVEIGSHCRGSVFLDGNRYITPELTTLIDRLSRQIDGFNFGRYDIRVPSVEDLQAGSEIKVLEVNGVTSESTNMYDPSYSIFQAYRILFAQWRQAFEIGQQAIQLGAPRISLGHLITHLKRTYR</sequence>
<organism evidence="3 4">
    <name type="scientific">Arenicella xantha</name>
    <dbReference type="NCBI Taxonomy" id="644221"/>
    <lineage>
        <taxon>Bacteria</taxon>
        <taxon>Pseudomonadati</taxon>
        <taxon>Pseudomonadota</taxon>
        <taxon>Gammaproteobacteria</taxon>
        <taxon>Arenicellales</taxon>
        <taxon>Arenicellaceae</taxon>
        <taxon>Arenicella</taxon>
    </lineage>
</organism>
<comment type="caution">
    <text evidence="3">The sequence shown here is derived from an EMBL/GenBank/DDBJ whole genome shotgun (WGS) entry which is preliminary data.</text>
</comment>
<evidence type="ECO:0000259" key="2">
    <source>
        <dbReference type="PROSITE" id="PS50975"/>
    </source>
</evidence>
<proteinExistence type="predicted"/>
<dbReference type="EMBL" id="QNRT01000002">
    <property type="protein sequence ID" value="RBP51392.1"/>
    <property type="molecule type" value="Genomic_DNA"/>
</dbReference>
<gene>
    <name evidence="3" type="ORF">DFR28_102813</name>
</gene>
<dbReference type="Proteomes" id="UP000253083">
    <property type="component" value="Unassembled WGS sequence"/>
</dbReference>
<keyword evidence="1" id="KW-0067">ATP-binding</keyword>
<accession>A0A395JKV0</accession>
<dbReference type="OrthoDB" id="9775266at2"/>
<feature type="domain" description="ATP-grasp" evidence="2">
    <location>
        <begin position="51"/>
        <end position="290"/>
    </location>
</feature>
<evidence type="ECO:0000313" key="3">
    <source>
        <dbReference type="EMBL" id="RBP51392.1"/>
    </source>
</evidence>